<comment type="caution">
    <text evidence="2">The sequence shown here is derived from an EMBL/GenBank/DDBJ whole genome shotgun (WGS) entry which is preliminary data.</text>
</comment>
<keyword evidence="1" id="KW-0812">Transmembrane</keyword>
<feature type="non-terminal residue" evidence="2">
    <location>
        <position position="73"/>
    </location>
</feature>
<dbReference type="EMBL" id="AZMM01010091">
    <property type="protein sequence ID" value="ETJ35532.1"/>
    <property type="molecule type" value="Genomic_DNA"/>
</dbReference>
<gene>
    <name evidence="2" type="ORF">Q604_UNBC10091G0001</name>
</gene>
<keyword evidence="1" id="KW-0472">Membrane</keyword>
<keyword evidence="2" id="KW-0548">Nucleotidyltransferase</keyword>
<reference evidence="2" key="1">
    <citation type="submission" date="2013-12" db="EMBL/GenBank/DDBJ databases">
        <title>A Varibaculum cambriense genome reconstructed from a premature infant gut community with otherwise low bacterial novelty that shifts toward anaerobic metabolism during the third week of life.</title>
        <authorList>
            <person name="Brown C.T."/>
            <person name="Sharon I."/>
            <person name="Thomas B.C."/>
            <person name="Castelle C.J."/>
            <person name="Morowitz M.J."/>
            <person name="Banfield J.F."/>
        </authorList>
    </citation>
    <scope>NUCLEOTIDE SEQUENCE</scope>
</reference>
<evidence type="ECO:0000256" key="1">
    <source>
        <dbReference type="SAM" id="Phobius"/>
    </source>
</evidence>
<feature type="non-terminal residue" evidence="2">
    <location>
        <position position="1"/>
    </location>
</feature>
<accession>W1XZ32</accession>
<sequence>HDGVPRPAAHDEVRRSRSVAASAAVFAATYLPLLAGFGVLPGSQDHGVGKVLTLIALPDVVMWHLKSFAGARL</sequence>
<keyword evidence="2" id="KW-0808">Transferase</keyword>
<proteinExistence type="predicted"/>
<feature type="transmembrane region" description="Helical" evidence="1">
    <location>
        <begin position="20"/>
        <end position="41"/>
    </location>
</feature>
<organism evidence="2">
    <name type="scientific">human gut metagenome</name>
    <dbReference type="NCBI Taxonomy" id="408170"/>
    <lineage>
        <taxon>unclassified sequences</taxon>
        <taxon>metagenomes</taxon>
        <taxon>organismal metagenomes</taxon>
    </lineage>
</organism>
<keyword evidence="1" id="KW-1133">Transmembrane helix</keyword>
<name>W1XZ32_9ZZZZ</name>
<dbReference type="AlphaFoldDB" id="W1XZ32"/>
<dbReference type="GO" id="GO:0016779">
    <property type="term" value="F:nucleotidyltransferase activity"/>
    <property type="evidence" value="ECO:0007669"/>
    <property type="project" value="UniProtKB-KW"/>
</dbReference>
<evidence type="ECO:0000313" key="2">
    <source>
        <dbReference type="EMBL" id="ETJ35532.1"/>
    </source>
</evidence>
<protein>
    <submittedName>
        <fullName evidence="2">Phosphatidate cytidylyltransferase</fullName>
    </submittedName>
</protein>